<keyword evidence="1 3" id="KW-0378">Hydrolase</keyword>
<protein>
    <submittedName>
        <fullName evidence="3">Alpha/beta hydrolase</fullName>
    </submittedName>
</protein>
<evidence type="ECO:0000259" key="2">
    <source>
        <dbReference type="Pfam" id="PF07859"/>
    </source>
</evidence>
<reference evidence="3 4" key="1">
    <citation type="submission" date="2020-04" db="EMBL/GenBank/DDBJ databases">
        <title>MicrobeNet Type strains.</title>
        <authorList>
            <person name="Nicholson A.C."/>
        </authorList>
    </citation>
    <scope>NUCLEOTIDE SEQUENCE [LARGE SCALE GENOMIC DNA]</scope>
    <source>
        <strain evidence="3 4">JCM 3332</strain>
    </source>
</reference>
<dbReference type="Gene3D" id="3.40.50.1820">
    <property type="entry name" value="alpha/beta hydrolase"/>
    <property type="match status" value="1"/>
</dbReference>
<accession>A0A846YUP8</accession>
<dbReference type="PANTHER" id="PTHR48081:SF8">
    <property type="entry name" value="ALPHA_BETA HYDROLASE FOLD-3 DOMAIN-CONTAINING PROTEIN-RELATED"/>
    <property type="match status" value="1"/>
</dbReference>
<evidence type="ECO:0000313" key="3">
    <source>
        <dbReference type="EMBL" id="NKY60719.1"/>
    </source>
</evidence>
<dbReference type="InterPro" id="IPR050300">
    <property type="entry name" value="GDXG_lipolytic_enzyme"/>
</dbReference>
<dbReference type="GO" id="GO:0016787">
    <property type="term" value="F:hydrolase activity"/>
    <property type="evidence" value="ECO:0007669"/>
    <property type="project" value="UniProtKB-KW"/>
</dbReference>
<dbReference type="EMBL" id="JAAXOT010000027">
    <property type="protein sequence ID" value="NKY60719.1"/>
    <property type="molecule type" value="Genomic_DNA"/>
</dbReference>
<proteinExistence type="predicted"/>
<feature type="domain" description="Alpha/beta hydrolase fold-3" evidence="2">
    <location>
        <begin position="78"/>
        <end position="284"/>
    </location>
</feature>
<dbReference type="Pfam" id="PF07859">
    <property type="entry name" value="Abhydrolase_3"/>
    <property type="match status" value="1"/>
</dbReference>
<organism evidence="3 4">
    <name type="scientific">Nocardia flavorosea</name>
    <dbReference type="NCBI Taxonomy" id="53429"/>
    <lineage>
        <taxon>Bacteria</taxon>
        <taxon>Bacillati</taxon>
        <taxon>Actinomycetota</taxon>
        <taxon>Actinomycetes</taxon>
        <taxon>Mycobacteriales</taxon>
        <taxon>Nocardiaceae</taxon>
        <taxon>Nocardia</taxon>
    </lineage>
</organism>
<dbReference type="RefSeq" id="WP_157117253.1">
    <property type="nucleotide sequence ID" value="NZ_JAAXOT010000027.1"/>
</dbReference>
<comment type="caution">
    <text evidence="3">The sequence shown here is derived from an EMBL/GenBank/DDBJ whole genome shotgun (WGS) entry which is preliminary data.</text>
</comment>
<dbReference type="SUPFAM" id="SSF53474">
    <property type="entry name" value="alpha/beta-Hydrolases"/>
    <property type="match status" value="1"/>
</dbReference>
<keyword evidence="4" id="KW-1185">Reference proteome</keyword>
<dbReference type="AlphaFoldDB" id="A0A846YUP8"/>
<dbReference type="InterPro" id="IPR029058">
    <property type="entry name" value="AB_hydrolase_fold"/>
</dbReference>
<dbReference type="Proteomes" id="UP000570678">
    <property type="component" value="Unassembled WGS sequence"/>
</dbReference>
<gene>
    <name evidence="3" type="ORF">HGA15_32200</name>
</gene>
<sequence length="315" mass="33367">MPVPPLDPDVEARISALPTAQTMRSRGIDAVRAGVEAMKPPADMPPMAEIEEHTVPGPYGTIPLRVYRPTTEPGAPAVVHLHGGGLAMGSNASFEPLARQIAAAAGATVIGVDYRLAPEWGAPVQIEESYAATEWVATNAQSLRIDTGRLVVLGDSAGGSLAAGVALMARDRGGPDLFAQVLLYPGLDRDMGAPSIIAMPEAPMLLREDIIYMHELVDNAATGAHDCYRVPAYATDLSGLPQAIVVTGEGDPIRDWGERYAGRLRDARVQTTVTRYPGVLHGFLMRPENSARATLAVAEIGGLLRAKFTHPLPFG</sequence>
<evidence type="ECO:0000256" key="1">
    <source>
        <dbReference type="ARBA" id="ARBA00022801"/>
    </source>
</evidence>
<dbReference type="InterPro" id="IPR013094">
    <property type="entry name" value="AB_hydrolase_3"/>
</dbReference>
<name>A0A846YUP8_9NOCA</name>
<evidence type="ECO:0000313" key="4">
    <source>
        <dbReference type="Proteomes" id="UP000570678"/>
    </source>
</evidence>
<dbReference type="PANTHER" id="PTHR48081">
    <property type="entry name" value="AB HYDROLASE SUPERFAMILY PROTEIN C4A8.06C"/>
    <property type="match status" value="1"/>
</dbReference>